<dbReference type="NCBIfam" id="TIGR00478">
    <property type="entry name" value="tly"/>
    <property type="match status" value="1"/>
</dbReference>
<evidence type="ECO:0000313" key="6">
    <source>
        <dbReference type="Proteomes" id="UP000606463"/>
    </source>
</evidence>
<dbReference type="PROSITE" id="PS50889">
    <property type="entry name" value="S4"/>
    <property type="match status" value="1"/>
</dbReference>
<feature type="domain" description="RNA-binding S4" evidence="4">
    <location>
        <begin position="6"/>
        <end position="70"/>
    </location>
</feature>
<dbReference type="InterPro" id="IPR002877">
    <property type="entry name" value="RNA_MeTrfase_FtsJ_dom"/>
</dbReference>
<accession>A0A9D1CFF1</accession>
<evidence type="ECO:0000256" key="2">
    <source>
        <dbReference type="ARBA" id="ARBA00029460"/>
    </source>
</evidence>
<dbReference type="Proteomes" id="UP000606463">
    <property type="component" value="Unassembled WGS sequence"/>
</dbReference>
<dbReference type="PANTHER" id="PTHR32319">
    <property type="entry name" value="BACTERIAL HEMOLYSIN-LIKE PROTEIN"/>
    <property type="match status" value="1"/>
</dbReference>
<dbReference type="InterPro" id="IPR036986">
    <property type="entry name" value="S4_RNA-bd_sf"/>
</dbReference>
<organism evidence="5 6">
    <name type="scientific">Aquifex aeolicus</name>
    <dbReference type="NCBI Taxonomy" id="63363"/>
    <lineage>
        <taxon>Bacteria</taxon>
        <taxon>Pseudomonadati</taxon>
        <taxon>Aquificota</taxon>
        <taxon>Aquificia</taxon>
        <taxon>Aquificales</taxon>
        <taxon>Aquificaceae</taxon>
        <taxon>Aquifex</taxon>
    </lineage>
</organism>
<evidence type="ECO:0000256" key="3">
    <source>
        <dbReference type="PROSITE-ProRule" id="PRU00182"/>
    </source>
</evidence>
<dbReference type="CDD" id="cd02440">
    <property type="entry name" value="AdoMet_MTases"/>
    <property type="match status" value="1"/>
</dbReference>
<keyword evidence="5" id="KW-0489">Methyltransferase</keyword>
<dbReference type="CDD" id="cd00165">
    <property type="entry name" value="S4"/>
    <property type="match status" value="1"/>
</dbReference>
<sequence length="271" mass="30338">MGEKKERIDKLLVKKGLVHTREKAQALIMAGLVYVNGQKVSKAGERFPQDVRIDLKRPMKYVSRGGYKLEKALNSFKLKVEGLVCLDIGASTGGFTDCLLQRGAQKVYAVDVGKGQLDYKLRQNPKVISYEKTDARSLTHKQIPEEVDLITIDVSFIPLEKVLPSVVKFLKEKGQVIALVKPQFELTPKDVKKGVVKSREKRKEAVQKVADFAVKILSLSVKDVTKSSPKGPKGNEEFFLLLQKDGKGEFPPDWENRLEKALSEEVKSEVS</sequence>
<dbReference type="Gene3D" id="3.40.50.150">
    <property type="entry name" value="Vaccinia Virus protein VP39"/>
    <property type="match status" value="1"/>
</dbReference>
<name>A0A9D1CFF1_AQUAO</name>
<evidence type="ECO:0000256" key="1">
    <source>
        <dbReference type="ARBA" id="ARBA00022884"/>
    </source>
</evidence>
<dbReference type="SUPFAM" id="SSF53335">
    <property type="entry name" value="S-adenosyl-L-methionine-dependent methyltransferases"/>
    <property type="match status" value="1"/>
</dbReference>
<reference evidence="5" key="1">
    <citation type="journal article" date="2020" name="ISME J.">
        <title>Gammaproteobacteria mediating utilization of methyl-, sulfur- and petroleum organic compounds in deep ocean hydrothermal plumes.</title>
        <authorList>
            <person name="Zhou Z."/>
            <person name="Liu Y."/>
            <person name="Pan J."/>
            <person name="Cron B.R."/>
            <person name="Toner B.M."/>
            <person name="Anantharaman K."/>
            <person name="Breier J.A."/>
            <person name="Dick G.J."/>
            <person name="Li M."/>
        </authorList>
    </citation>
    <scope>NUCLEOTIDE SEQUENCE</scope>
    <source>
        <strain evidence="5">SZUA-1501</strain>
    </source>
</reference>
<dbReference type="Pfam" id="PF01728">
    <property type="entry name" value="FtsJ"/>
    <property type="match status" value="1"/>
</dbReference>
<dbReference type="InterPro" id="IPR029063">
    <property type="entry name" value="SAM-dependent_MTases_sf"/>
</dbReference>
<dbReference type="InterPro" id="IPR004538">
    <property type="entry name" value="Hemolysin_A/TlyA"/>
</dbReference>
<keyword evidence="5" id="KW-0808">Transferase</keyword>
<comment type="caution">
    <text evidence="5">The sequence shown here is derived from an EMBL/GenBank/DDBJ whole genome shotgun (WGS) entry which is preliminary data.</text>
</comment>
<protein>
    <submittedName>
        <fullName evidence="5">TlyA family RNA methyltransferase</fullName>
    </submittedName>
</protein>
<dbReference type="AlphaFoldDB" id="A0A9D1CFF1"/>
<dbReference type="SMART" id="SM00363">
    <property type="entry name" value="S4"/>
    <property type="match status" value="1"/>
</dbReference>
<comment type="similarity">
    <text evidence="2">Belongs to the TlyA family.</text>
</comment>
<proteinExistence type="inferred from homology"/>
<gene>
    <name evidence="5" type="ORF">EYH37_04330</name>
</gene>
<dbReference type="InterPro" id="IPR047048">
    <property type="entry name" value="TlyA"/>
</dbReference>
<dbReference type="InterPro" id="IPR002942">
    <property type="entry name" value="S4_RNA-bd"/>
</dbReference>
<evidence type="ECO:0000313" key="5">
    <source>
        <dbReference type="EMBL" id="HIP98574.1"/>
    </source>
</evidence>
<dbReference type="EMBL" id="DQVE01000047">
    <property type="protein sequence ID" value="HIP98574.1"/>
    <property type="molecule type" value="Genomic_DNA"/>
</dbReference>
<evidence type="ECO:0000259" key="4">
    <source>
        <dbReference type="SMART" id="SM00363"/>
    </source>
</evidence>
<dbReference type="SUPFAM" id="SSF55174">
    <property type="entry name" value="Alpha-L RNA-binding motif"/>
    <property type="match status" value="1"/>
</dbReference>
<keyword evidence="1 3" id="KW-0694">RNA-binding</keyword>
<dbReference type="GO" id="GO:0008168">
    <property type="term" value="F:methyltransferase activity"/>
    <property type="evidence" value="ECO:0007669"/>
    <property type="project" value="UniProtKB-KW"/>
</dbReference>
<dbReference type="Gene3D" id="3.10.290.10">
    <property type="entry name" value="RNA-binding S4 domain"/>
    <property type="match status" value="1"/>
</dbReference>
<dbReference type="GO" id="GO:0003723">
    <property type="term" value="F:RNA binding"/>
    <property type="evidence" value="ECO:0007669"/>
    <property type="project" value="UniProtKB-KW"/>
</dbReference>
<dbReference type="Pfam" id="PF01479">
    <property type="entry name" value="S4"/>
    <property type="match status" value="1"/>
</dbReference>
<dbReference type="PIRSF" id="PIRSF005578">
    <property type="entry name" value="TlyA"/>
    <property type="match status" value="1"/>
</dbReference>
<dbReference type="GO" id="GO:0032259">
    <property type="term" value="P:methylation"/>
    <property type="evidence" value="ECO:0007669"/>
    <property type="project" value="UniProtKB-KW"/>
</dbReference>
<dbReference type="PANTHER" id="PTHR32319:SF0">
    <property type="entry name" value="BACTERIAL HEMOLYSIN-LIKE PROTEIN"/>
    <property type="match status" value="1"/>
</dbReference>